<dbReference type="Gene3D" id="3.90.780.10">
    <property type="entry name" value="5'-Nucleotidase, C-terminal domain"/>
    <property type="match status" value="1"/>
</dbReference>
<dbReference type="GO" id="GO:0030288">
    <property type="term" value="C:outer membrane-bounded periplasmic space"/>
    <property type="evidence" value="ECO:0007669"/>
    <property type="project" value="TreeGrafter"/>
</dbReference>
<dbReference type="GO" id="GO:0008663">
    <property type="term" value="F:2',3'-cyclic-nucleotide 2'-phosphodiesterase activity"/>
    <property type="evidence" value="ECO:0007669"/>
    <property type="project" value="UniProtKB-EC"/>
</dbReference>
<dbReference type="PRINTS" id="PR01607">
    <property type="entry name" value="APYRASEFAMLY"/>
</dbReference>
<evidence type="ECO:0000259" key="13">
    <source>
        <dbReference type="Pfam" id="PF02872"/>
    </source>
</evidence>
<feature type="chain" id="PRO_5010006920" evidence="11">
    <location>
        <begin position="33"/>
        <end position="601"/>
    </location>
</feature>
<keyword evidence="10" id="KW-0511">Multifunctional enzyme</keyword>
<dbReference type="InterPro" id="IPR008334">
    <property type="entry name" value="5'-Nucleotdase_C"/>
</dbReference>
<dbReference type="STRING" id="1428652.BIV24_20595"/>
<comment type="catalytic activity">
    <reaction evidence="2">
        <text>a nucleoside 2',3'-cyclic phosphate + H2O = a nucleoside 3'-phosphate + H(+)</text>
        <dbReference type="Rhea" id="RHEA:19621"/>
        <dbReference type="ChEBI" id="CHEBI:15377"/>
        <dbReference type="ChEBI" id="CHEBI:15378"/>
        <dbReference type="ChEBI" id="CHEBI:66949"/>
        <dbReference type="ChEBI" id="CHEBI:66954"/>
        <dbReference type="EC" id="3.1.4.16"/>
    </reaction>
</comment>
<feature type="domain" description="Calcineurin-like phosphoesterase" evidence="12">
    <location>
        <begin position="48"/>
        <end position="294"/>
    </location>
</feature>
<dbReference type="AlphaFoldDB" id="A0A1S2P7W9"/>
<comment type="caution">
    <text evidence="14">The sequence shown here is derived from an EMBL/GenBank/DDBJ whole genome shotgun (WGS) entry which is preliminary data.</text>
</comment>
<evidence type="ECO:0000256" key="10">
    <source>
        <dbReference type="ARBA" id="ARBA00023268"/>
    </source>
</evidence>
<dbReference type="InterPro" id="IPR041827">
    <property type="entry name" value="CpdB_N"/>
</dbReference>
<dbReference type="PANTHER" id="PTHR11575">
    <property type="entry name" value="5'-NUCLEOTIDASE-RELATED"/>
    <property type="match status" value="1"/>
</dbReference>
<name>A0A1S2P7W9_9ACTN</name>
<dbReference type="GO" id="GO:0009166">
    <property type="term" value="P:nucleotide catabolic process"/>
    <property type="evidence" value="ECO:0007669"/>
    <property type="project" value="InterPro"/>
</dbReference>
<dbReference type="OrthoDB" id="1016457at2"/>
<keyword evidence="15" id="KW-1185">Reference proteome</keyword>
<sequence>MPLNRRKFLTSSAATGAGVALTGAVAAPAAQAAPAAPAQKGPKRYSLTVMGTTDLHGHVFNWDYFKDATYNDTAGNAQGLSRISTLVNQVREEKGRDHTLLVDAGDTIQGTPLAYYYAKVDPITAKGGPVHPMARAMNAIGYDAVALGNHEFNYGIETLRKFESQCDFPLLGANALDAKTLKPAFAPYVIKTFHAPGGAPVKVAVLGLTNPGIAIWDKAYVQGKLTFPGLEEQAAKWVPKLRSMGADVVIVSAHSGSDGTSSYGDQVPYVENAAANVARQVPGIDAILVGHAHAEIPELRVTNEQTGKTVVLSEPLCYAERLTLFDIELVFEKGRWQVESVAASLRNSNTVPDDPEITKLLSEQHAAVVKYVNQVVGKATETLTTVDARYKDASIIDLINKVQEDVVKAAMAGGAYASLPVISQASPFSRTSQIPAGDVTIRDLSSLYVYDNTLVAKLMTGAQVRAYLEYSAGYFVQTAADAVVDVDKLTNANNRPDYNYDYVSGLRYDIDIAQPAGSRIKNLTFNGAALDDAQEFVFAVNNYRANGGGAFPYVASAKELWSESTEIRTRIAEWVTAKGVLDPKDFASVDWKLTRNGAPVF</sequence>
<dbReference type="InterPro" id="IPR006146">
    <property type="entry name" value="5'-Nucleotdase_CS"/>
</dbReference>
<evidence type="ECO:0000259" key="12">
    <source>
        <dbReference type="Pfam" id="PF00149"/>
    </source>
</evidence>
<dbReference type="GO" id="GO:0046872">
    <property type="term" value="F:metal ion binding"/>
    <property type="evidence" value="ECO:0007669"/>
    <property type="project" value="UniProtKB-KW"/>
</dbReference>
<dbReference type="GO" id="GO:0000166">
    <property type="term" value="F:nucleotide binding"/>
    <property type="evidence" value="ECO:0007669"/>
    <property type="project" value="UniProtKB-KW"/>
</dbReference>
<dbReference type="PANTHER" id="PTHR11575:SF6">
    <property type="entry name" value="2',3'-CYCLIC-NUCLEOTIDE 2'-PHOSPHODIESTERASE_3'-NUCLEOTIDASE"/>
    <property type="match status" value="1"/>
</dbReference>
<evidence type="ECO:0000256" key="3">
    <source>
        <dbReference type="ARBA" id="ARBA00001968"/>
    </source>
</evidence>
<evidence type="ECO:0000256" key="6">
    <source>
        <dbReference type="ARBA" id="ARBA00022723"/>
    </source>
</evidence>
<dbReference type="Pfam" id="PF02872">
    <property type="entry name" value="5_nucleotid_C"/>
    <property type="match status" value="1"/>
</dbReference>
<dbReference type="SUPFAM" id="SSF56300">
    <property type="entry name" value="Metallo-dependent phosphatases"/>
    <property type="match status" value="1"/>
</dbReference>
<evidence type="ECO:0000256" key="4">
    <source>
        <dbReference type="ARBA" id="ARBA00004196"/>
    </source>
</evidence>
<evidence type="ECO:0000256" key="5">
    <source>
        <dbReference type="ARBA" id="ARBA00006654"/>
    </source>
</evidence>
<gene>
    <name evidence="14" type="ORF">BIV24_20595</name>
</gene>
<dbReference type="SUPFAM" id="SSF55816">
    <property type="entry name" value="5'-nucleotidase (syn. UDP-sugar hydrolase), C-terminal domain"/>
    <property type="match status" value="1"/>
</dbReference>
<keyword evidence="8 11" id="KW-0547">Nucleotide-binding</keyword>
<dbReference type="RefSeq" id="WP_071367850.1">
    <property type="nucleotide sequence ID" value="NZ_MLYP01000053.1"/>
</dbReference>
<feature type="domain" description="5'-Nucleotidase C-terminal" evidence="13">
    <location>
        <begin position="375"/>
        <end position="554"/>
    </location>
</feature>
<dbReference type="InterPro" id="IPR006311">
    <property type="entry name" value="TAT_signal"/>
</dbReference>
<dbReference type="InterPro" id="IPR036907">
    <property type="entry name" value="5'-Nucleotdase_C_sf"/>
</dbReference>
<reference evidence="14 15" key="1">
    <citation type="submission" date="2016-10" db="EMBL/GenBank/DDBJ databases">
        <title>Genome sequence of Streptomyces sp. MUSC 93.</title>
        <authorList>
            <person name="Lee L.-H."/>
            <person name="Ser H.-L."/>
            <person name="Law J.W.-F."/>
        </authorList>
    </citation>
    <scope>NUCLEOTIDE SEQUENCE [LARGE SCALE GENOMIC DNA]</scope>
    <source>
        <strain evidence="14 15">MUSC 93</strain>
    </source>
</reference>
<evidence type="ECO:0000256" key="11">
    <source>
        <dbReference type="RuleBase" id="RU362119"/>
    </source>
</evidence>
<keyword evidence="6" id="KW-0479">Metal-binding</keyword>
<evidence type="ECO:0000256" key="2">
    <source>
        <dbReference type="ARBA" id="ARBA00001730"/>
    </source>
</evidence>
<comment type="subcellular location">
    <subcellularLocation>
        <location evidence="4">Cell envelope</location>
    </subcellularLocation>
</comment>
<evidence type="ECO:0000256" key="7">
    <source>
        <dbReference type="ARBA" id="ARBA00022729"/>
    </source>
</evidence>
<dbReference type="PROSITE" id="PS00786">
    <property type="entry name" value="5_NUCLEOTIDASE_2"/>
    <property type="match status" value="1"/>
</dbReference>
<dbReference type="GO" id="GO:0008254">
    <property type="term" value="F:3'-nucleotidase activity"/>
    <property type="evidence" value="ECO:0007669"/>
    <property type="project" value="UniProtKB-EC"/>
</dbReference>
<evidence type="ECO:0000256" key="1">
    <source>
        <dbReference type="ARBA" id="ARBA00000527"/>
    </source>
</evidence>
<evidence type="ECO:0000313" key="14">
    <source>
        <dbReference type="EMBL" id="OIJ89074.1"/>
    </source>
</evidence>
<comment type="similarity">
    <text evidence="5 11">Belongs to the 5'-nucleotidase family.</text>
</comment>
<dbReference type="EMBL" id="MLYP01000053">
    <property type="protein sequence ID" value="OIJ89074.1"/>
    <property type="molecule type" value="Genomic_DNA"/>
</dbReference>
<comment type="cofactor">
    <cofactor evidence="3">
        <name>a divalent metal cation</name>
        <dbReference type="ChEBI" id="CHEBI:60240"/>
    </cofactor>
</comment>
<accession>A0A1S2P7W9</accession>
<organism evidence="14 15">
    <name type="scientific">Streptomyces colonosanans</name>
    <dbReference type="NCBI Taxonomy" id="1428652"/>
    <lineage>
        <taxon>Bacteria</taxon>
        <taxon>Bacillati</taxon>
        <taxon>Actinomycetota</taxon>
        <taxon>Actinomycetes</taxon>
        <taxon>Kitasatosporales</taxon>
        <taxon>Streptomycetaceae</taxon>
        <taxon>Streptomyces</taxon>
    </lineage>
</organism>
<evidence type="ECO:0000256" key="9">
    <source>
        <dbReference type="ARBA" id="ARBA00022801"/>
    </source>
</evidence>
<dbReference type="Proteomes" id="UP000179935">
    <property type="component" value="Unassembled WGS sequence"/>
</dbReference>
<feature type="signal peptide" evidence="11">
    <location>
        <begin position="1"/>
        <end position="32"/>
    </location>
</feature>
<dbReference type="InterPro" id="IPR004843">
    <property type="entry name" value="Calcineurin-like_PHP"/>
</dbReference>
<proteinExistence type="inferred from homology"/>
<dbReference type="PROSITE" id="PS51318">
    <property type="entry name" value="TAT"/>
    <property type="match status" value="1"/>
</dbReference>
<keyword evidence="7 11" id="KW-0732">Signal</keyword>
<evidence type="ECO:0000313" key="15">
    <source>
        <dbReference type="Proteomes" id="UP000179935"/>
    </source>
</evidence>
<dbReference type="InterPro" id="IPR006179">
    <property type="entry name" value="5_nucleotidase/apyrase"/>
</dbReference>
<dbReference type="Pfam" id="PF00149">
    <property type="entry name" value="Metallophos"/>
    <property type="match status" value="1"/>
</dbReference>
<dbReference type="Gene3D" id="3.60.21.10">
    <property type="match status" value="1"/>
</dbReference>
<dbReference type="InterPro" id="IPR029052">
    <property type="entry name" value="Metallo-depent_PP-like"/>
</dbReference>
<evidence type="ECO:0000256" key="8">
    <source>
        <dbReference type="ARBA" id="ARBA00022741"/>
    </source>
</evidence>
<keyword evidence="9 11" id="KW-0378">Hydrolase</keyword>
<protein>
    <submittedName>
        <fullName evidence="14">Bifunctional metallophosphatase/5'-nucleotidase</fullName>
    </submittedName>
</protein>
<comment type="catalytic activity">
    <reaction evidence="1">
        <text>a ribonucleoside 3'-phosphate + H2O = a ribonucleoside + phosphate</text>
        <dbReference type="Rhea" id="RHEA:10144"/>
        <dbReference type="ChEBI" id="CHEBI:13197"/>
        <dbReference type="ChEBI" id="CHEBI:15377"/>
        <dbReference type="ChEBI" id="CHEBI:18254"/>
        <dbReference type="ChEBI" id="CHEBI:43474"/>
        <dbReference type="EC" id="3.1.3.6"/>
    </reaction>
</comment>
<dbReference type="CDD" id="cd07410">
    <property type="entry name" value="MPP_CpdB_N"/>
    <property type="match status" value="1"/>
</dbReference>